<dbReference type="EMBL" id="CP084166">
    <property type="protein sequence ID" value="UJG41147.1"/>
    <property type="molecule type" value="Genomic_DNA"/>
</dbReference>
<dbReference type="GO" id="GO:0003700">
    <property type="term" value="F:DNA-binding transcription factor activity"/>
    <property type="evidence" value="ECO:0007669"/>
    <property type="project" value="InterPro"/>
</dbReference>
<feature type="domain" description="HTH arsR-type" evidence="1">
    <location>
        <begin position="36"/>
        <end position="74"/>
    </location>
</feature>
<dbReference type="AlphaFoldDB" id="A0A9Y1BLV6"/>
<dbReference type="InterPro" id="IPR011991">
    <property type="entry name" value="ArsR-like_HTH"/>
</dbReference>
<proteinExistence type="predicted"/>
<dbReference type="Gene3D" id="1.10.10.10">
    <property type="entry name" value="Winged helix-like DNA-binding domain superfamily/Winged helix DNA-binding domain"/>
    <property type="match status" value="1"/>
</dbReference>
<organism evidence="2">
    <name type="scientific">Candidatus Heimdallarchaeum aukensis</name>
    <dbReference type="NCBI Taxonomy" id="2876573"/>
    <lineage>
        <taxon>Archaea</taxon>
        <taxon>Promethearchaeati</taxon>
        <taxon>Candidatus Heimdallarchaeota</taxon>
        <taxon>Candidatus Heimdallarchaeia (ex Rinke et al. 2021) (nom. nud.)</taxon>
        <taxon>Candidatus Heimdallarchaeales</taxon>
        <taxon>Candidatus Heimdallarchaeaceae</taxon>
        <taxon>Candidatus Heimdallarchaeum</taxon>
    </lineage>
</organism>
<evidence type="ECO:0000259" key="1">
    <source>
        <dbReference type="Pfam" id="PF01022"/>
    </source>
</evidence>
<dbReference type="Pfam" id="PF01022">
    <property type="entry name" value="HTH_5"/>
    <property type="match status" value="1"/>
</dbReference>
<protein>
    <submittedName>
        <fullName evidence="2">Transcriptional regulator</fullName>
    </submittedName>
</protein>
<evidence type="ECO:0000313" key="2">
    <source>
        <dbReference type="EMBL" id="UJG41147.1"/>
    </source>
</evidence>
<gene>
    <name evidence="2" type="ORF">K9W45_01480</name>
</gene>
<dbReference type="InterPro" id="IPR001845">
    <property type="entry name" value="HTH_ArsR_DNA-bd_dom"/>
</dbReference>
<dbReference type="CDD" id="cd00090">
    <property type="entry name" value="HTH_ARSR"/>
    <property type="match status" value="1"/>
</dbReference>
<dbReference type="Proteomes" id="UP001201020">
    <property type="component" value="Chromosome"/>
</dbReference>
<dbReference type="SUPFAM" id="SSF46785">
    <property type="entry name" value="Winged helix' DNA-binding domain"/>
    <property type="match status" value="1"/>
</dbReference>
<dbReference type="InterPro" id="IPR036390">
    <property type="entry name" value="WH_DNA-bd_sf"/>
</dbReference>
<name>A0A9Y1BLV6_9ARCH</name>
<reference evidence="2" key="1">
    <citation type="journal article" date="2022" name="Nat. Microbiol.">
        <title>Unique mobile elements and scalable gene flow at the prokaryote-eukaryote boundary revealed by circularized Asgard archaea genomes.</title>
        <authorList>
            <person name="Wu F."/>
            <person name="Speth D.R."/>
            <person name="Philosof A."/>
            <person name="Cremiere A."/>
            <person name="Narayanan A."/>
            <person name="Barco R.A."/>
            <person name="Connon S.A."/>
            <person name="Amend J.P."/>
            <person name="Antoshechkin I.A."/>
            <person name="Orphan V.J."/>
        </authorList>
    </citation>
    <scope>NUCLEOTIDE SEQUENCE</scope>
    <source>
        <strain evidence="2">PM71</strain>
    </source>
</reference>
<sequence>MGKTREEKERNEQQEEIIISNPEVVPILFHEKKGFILKMLIDKEMTIIDIKNKTGMNPGTIKRHITDLLKHNLIFISREKINEYSILMKFYRARAKKFIIRITWPQ</sequence>
<accession>A0A9Y1BLV6</accession>
<dbReference type="InterPro" id="IPR036388">
    <property type="entry name" value="WH-like_DNA-bd_sf"/>
</dbReference>